<gene>
    <name evidence="2" type="ORF">GCM10010328_47230</name>
</gene>
<dbReference type="PROSITE" id="PS50943">
    <property type="entry name" value="HTH_CROC1"/>
    <property type="match status" value="1"/>
</dbReference>
<comment type="caution">
    <text evidence="2">The sequence shown here is derived from an EMBL/GenBank/DDBJ whole genome shotgun (WGS) entry which is preliminary data.</text>
</comment>
<evidence type="ECO:0000313" key="3">
    <source>
        <dbReference type="Proteomes" id="UP000624183"/>
    </source>
</evidence>
<feature type="domain" description="HTH cro/C1-type" evidence="1">
    <location>
        <begin position="61"/>
        <end position="107"/>
    </location>
</feature>
<dbReference type="InterPro" id="IPR010982">
    <property type="entry name" value="Lambda_DNA-bd_dom_sf"/>
</dbReference>
<dbReference type="Gene3D" id="1.10.260.40">
    <property type="entry name" value="lambda repressor-like DNA-binding domains"/>
    <property type="match status" value="1"/>
</dbReference>
<evidence type="ECO:0000313" key="2">
    <source>
        <dbReference type="EMBL" id="GGZ66692.1"/>
    </source>
</evidence>
<sequence>MFDIVHINLEERISMPGGTQRSTTPRDLAEDPDAWPHAIMTGHPQARVVQALARALGERLKERGLSLRQAATLTGVNRQAIVNLLNGISWPDVVTVSLLEDGLDVALWPGAASPASEKCG</sequence>
<evidence type="ECO:0000259" key="1">
    <source>
        <dbReference type="PROSITE" id="PS50943"/>
    </source>
</evidence>
<dbReference type="EMBL" id="BMUW01000009">
    <property type="protein sequence ID" value="GGZ66692.1"/>
    <property type="molecule type" value="Genomic_DNA"/>
</dbReference>
<dbReference type="SUPFAM" id="SSF47413">
    <property type="entry name" value="lambda repressor-like DNA-binding domains"/>
    <property type="match status" value="1"/>
</dbReference>
<organism evidence="2 3">
    <name type="scientific">Streptomyces rubiginosohelvolus</name>
    <dbReference type="NCBI Taxonomy" id="67362"/>
    <lineage>
        <taxon>Bacteria</taxon>
        <taxon>Bacillati</taxon>
        <taxon>Actinomycetota</taxon>
        <taxon>Actinomycetes</taxon>
        <taxon>Kitasatosporales</taxon>
        <taxon>Streptomycetaceae</taxon>
        <taxon>Streptomyces</taxon>
    </lineage>
</organism>
<proteinExistence type="predicted"/>
<reference evidence="3" key="1">
    <citation type="journal article" date="2019" name="Int. J. Syst. Evol. Microbiol.">
        <title>The Global Catalogue of Microorganisms (GCM) 10K type strain sequencing project: providing services to taxonomists for standard genome sequencing and annotation.</title>
        <authorList>
            <consortium name="The Broad Institute Genomics Platform"/>
            <consortium name="The Broad Institute Genome Sequencing Center for Infectious Disease"/>
            <person name="Wu L."/>
            <person name="Ma J."/>
        </authorList>
    </citation>
    <scope>NUCLEOTIDE SEQUENCE [LARGE SCALE GENOMIC DNA]</scope>
    <source>
        <strain evidence="3">JCM 4602</strain>
    </source>
</reference>
<name>A0ABQ3C4T1_9ACTN</name>
<dbReference type="Proteomes" id="UP000624183">
    <property type="component" value="Unassembled WGS sequence"/>
</dbReference>
<dbReference type="Pfam" id="PF01381">
    <property type="entry name" value="HTH_3"/>
    <property type="match status" value="1"/>
</dbReference>
<dbReference type="CDD" id="cd00093">
    <property type="entry name" value="HTH_XRE"/>
    <property type="match status" value="1"/>
</dbReference>
<keyword evidence="3" id="KW-1185">Reference proteome</keyword>
<dbReference type="InterPro" id="IPR001387">
    <property type="entry name" value="Cro/C1-type_HTH"/>
</dbReference>
<protein>
    <recommendedName>
        <fullName evidence="1">HTH cro/C1-type domain-containing protein</fullName>
    </recommendedName>
</protein>
<accession>A0ABQ3C4T1</accession>